<proteinExistence type="inferred from homology"/>
<dbReference type="InterPro" id="IPR024607">
    <property type="entry name" value="Sulfatase_CS"/>
</dbReference>
<feature type="domain" description="Sulfatase N-terminal" evidence="7">
    <location>
        <begin position="563"/>
        <end position="720"/>
    </location>
</feature>
<dbReference type="Gene3D" id="3.40.720.10">
    <property type="entry name" value="Alkaline Phosphatase, subunit A"/>
    <property type="match status" value="3"/>
</dbReference>
<feature type="domain" description="Sulfatase N-terminal" evidence="7">
    <location>
        <begin position="6"/>
        <end position="303"/>
    </location>
</feature>
<dbReference type="PANTHER" id="PTHR10342">
    <property type="entry name" value="ARYLSULFATASE"/>
    <property type="match status" value="1"/>
</dbReference>
<dbReference type="Pfam" id="PF00884">
    <property type="entry name" value="Sulfatase"/>
    <property type="match status" value="3"/>
</dbReference>
<gene>
    <name evidence="8" type="ORF">M5D96_005428</name>
</gene>
<keyword evidence="3" id="KW-0479">Metal-binding</keyword>
<evidence type="ECO:0000256" key="4">
    <source>
        <dbReference type="ARBA" id="ARBA00022801"/>
    </source>
</evidence>
<dbReference type="Proteomes" id="UP001059596">
    <property type="component" value="Unassembled WGS sequence"/>
</dbReference>
<dbReference type="CDD" id="cd16029">
    <property type="entry name" value="4-S"/>
    <property type="match status" value="1"/>
</dbReference>
<comment type="similarity">
    <text evidence="2">Belongs to the sulfatase family.</text>
</comment>
<evidence type="ECO:0000313" key="8">
    <source>
        <dbReference type="EMBL" id="KAI8041174.1"/>
    </source>
</evidence>
<feature type="domain" description="Sulfatase N-terminal" evidence="7">
    <location>
        <begin position="496"/>
        <end position="547"/>
    </location>
</feature>
<evidence type="ECO:0000256" key="1">
    <source>
        <dbReference type="ARBA" id="ARBA00001913"/>
    </source>
</evidence>
<dbReference type="PANTHER" id="PTHR10342:SF264">
    <property type="entry name" value="MIP05773P-RELATED"/>
    <property type="match status" value="1"/>
</dbReference>
<evidence type="ECO:0000259" key="7">
    <source>
        <dbReference type="Pfam" id="PF00884"/>
    </source>
</evidence>
<keyword evidence="9" id="KW-1185">Reference proteome</keyword>
<dbReference type="GO" id="GO:0008484">
    <property type="term" value="F:sulfuric ester hydrolase activity"/>
    <property type="evidence" value="ECO:0007669"/>
    <property type="project" value="InterPro"/>
</dbReference>
<sequence length="943" mass="105321">MICIQGFDDVSFRGSNNFLTPNIDALAYCGVILNNLYAAPMCTPSRAALLTGKYPINTGMQHYVIVNDQPWSLPLNETTMAEVFQGNGYRTSLLGKWHLGMSQRNFTPTQRGFDRHLGYLGAYVDYYSQSYEQKSNGYNGHDFRDNLKPSHDQVGHYVTDVLTDAAIQEIEDHGSKNNSQPLFLLLSHLAPHAANDDSPMQAPDDELAQFESVGMVINALARQEMLQNSIVLFLSDNGGPSQGQHSTTASNYPLRGQKNSPWEGGLRSSAAIWSTEFERLGSVWKQQIYIGDLLPTLAAAAGISPDPDLRLDGLNLWSALKYGYESVEREIVHDEAEPHLSYTRGKWKVISGTTSGGIYDGWLGQRVTSEEDPRSGDYEDLIRNTSVWQQLQRVSAGERNISELRDQARVECPPCMPLEAPCLFDIEADPCEQSNLYEEYRNTTIFQDLWQRIQQFAKDAHPPNNKPSDPDCNPRFYHNEWTWWQDEQASIIGGMNDVSFHGSNQILTPNIDALAYNGVVLNKHYVPNLCTPSRATLLTGKYPIHTAGLDFRRDLKPCPEANGTYATEAFTSEAKRIIEEHDKSKPLFMVLSHLAVHTGNEDNPMQAPEEEVSKFSHIKDPKRRTYAGMISSLDKSVARTIGALKDNDMLNNSIILLYSDNGAPTVGIHSNAGSNFPYRGGGIRSAGALWSPLLKEQGYVSNQAIHAIDWLPTLAGAAGVSLPQDLQLDGINLWPSLSGNEEPKPRTMIHVLDEVFGYSSYMRDTLKYVNGSSFGGQYDQWLGELESNEDDPLSENYGEYVLASEVQRILGNRGLTEDRIRQMRSEATQECPLVDGQDPLDPQFKCEPLRAHCFFDLAKDPCERFNLAQLYPRQLEELAEEVAQIRRSAIPSARVPKSDSRADPAYHNGNWEWWNNTETNSSAGTGSLHLWILLGSIIGLSLL</sequence>
<dbReference type="GO" id="GO:0046872">
    <property type="term" value="F:metal ion binding"/>
    <property type="evidence" value="ECO:0007669"/>
    <property type="project" value="UniProtKB-KW"/>
</dbReference>
<dbReference type="EMBL" id="JAMKOV010000003">
    <property type="protein sequence ID" value="KAI8041174.1"/>
    <property type="molecule type" value="Genomic_DNA"/>
</dbReference>
<keyword evidence="5" id="KW-0106">Calcium</keyword>
<keyword evidence="4" id="KW-0378">Hydrolase</keyword>
<evidence type="ECO:0000256" key="6">
    <source>
        <dbReference type="ARBA" id="ARBA00023180"/>
    </source>
</evidence>
<organism evidence="8 9">
    <name type="scientific">Drosophila gunungcola</name>
    <name type="common">fruit fly</name>
    <dbReference type="NCBI Taxonomy" id="103775"/>
    <lineage>
        <taxon>Eukaryota</taxon>
        <taxon>Metazoa</taxon>
        <taxon>Ecdysozoa</taxon>
        <taxon>Arthropoda</taxon>
        <taxon>Hexapoda</taxon>
        <taxon>Insecta</taxon>
        <taxon>Pterygota</taxon>
        <taxon>Neoptera</taxon>
        <taxon>Endopterygota</taxon>
        <taxon>Diptera</taxon>
        <taxon>Brachycera</taxon>
        <taxon>Muscomorpha</taxon>
        <taxon>Ephydroidea</taxon>
        <taxon>Drosophilidae</taxon>
        <taxon>Drosophila</taxon>
        <taxon>Sophophora</taxon>
    </lineage>
</organism>
<evidence type="ECO:0000256" key="3">
    <source>
        <dbReference type="ARBA" id="ARBA00022723"/>
    </source>
</evidence>
<comment type="caution">
    <text evidence="8">The sequence shown here is derived from an EMBL/GenBank/DDBJ whole genome shotgun (WGS) entry which is preliminary data.</text>
</comment>
<dbReference type="InterPro" id="IPR000917">
    <property type="entry name" value="Sulfatase_N"/>
</dbReference>
<reference evidence="8" key="1">
    <citation type="journal article" date="2023" name="Genome Biol. Evol.">
        <title>Long-read-based Genome Assembly of Drosophila gunungcola Reveals Fewer Chemosensory Genes in Flower-breeding Species.</title>
        <authorList>
            <person name="Negi A."/>
            <person name="Liao B.Y."/>
            <person name="Yeh S.D."/>
        </authorList>
    </citation>
    <scope>NUCLEOTIDE SEQUENCE</scope>
    <source>
        <strain evidence="8">Sukarami</strain>
    </source>
</reference>
<dbReference type="AlphaFoldDB" id="A0A9P9YR81"/>
<name>A0A9P9YR81_9MUSC</name>
<dbReference type="InterPro" id="IPR047115">
    <property type="entry name" value="ARSB"/>
</dbReference>
<evidence type="ECO:0000313" key="9">
    <source>
        <dbReference type="Proteomes" id="UP001059596"/>
    </source>
</evidence>
<dbReference type="InterPro" id="IPR017850">
    <property type="entry name" value="Alkaline_phosphatase_core_sf"/>
</dbReference>
<accession>A0A9P9YR81</accession>
<keyword evidence="6" id="KW-0325">Glycoprotein</keyword>
<evidence type="ECO:0000256" key="2">
    <source>
        <dbReference type="ARBA" id="ARBA00008779"/>
    </source>
</evidence>
<dbReference type="PROSITE" id="PS00523">
    <property type="entry name" value="SULFATASE_1"/>
    <property type="match status" value="1"/>
</dbReference>
<comment type="cofactor">
    <cofactor evidence="1">
        <name>Ca(2+)</name>
        <dbReference type="ChEBI" id="CHEBI:29108"/>
    </cofactor>
</comment>
<dbReference type="SUPFAM" id="SSF53649">
    <property type="entry name" value="Alkaline phosphatase-like"/>
    <property type="match status" value="2"/>
</dbReference>
<protein>
    <recommendedName>
        <fullName evidence="7">Sulfatase N-terminal domain-containing protein</fullName>
    </recommendedName>
</protein>
<dbReference type="Gene3D" id="3.30.1120.10">
    <property type="match status" value="2"/>
</dbReference>
<evidence type="ECO:0000256" key="5">
    <source>
        <dbReference type="ARBA" id="ARBA00022837"/>
    </source>
</evidence>